<dbReference type="InterPro" id="IPR014729">
    <property type="entry name" value="Rossmann-like_a/b/a_fold"/>
</dbReference>
<dbReference type="SUPFAM" id="SSF52425">
    <property type="entry name" value="Cryptochrome/photolyase, N-terminal domain"/>
    <property type="match status" value="1"/>
</dbReference>
<evidence type="ECO:0000313" key="6">
    <source>
        <dbReference type="EMBL" id="CUV61837.1"/>
    </source>
</evidence>
<evidence type="ECO:0000313" key="3">
    <source>
        <dbReference type="EMBL" id="CUV23364.1"/>
    </source>
</evidence>
<dbReference type="PROSITE" id="PS51645">
    <property type="entry name" value="PHR_CRY_ALPHA_BETA"/>
    <property type="match status" value="1"/>
</dbReference>
<feature type="region of interest" description="Disordered" evidence="1">
    <location>
        <begin position="1"/>
        <end position="30"/>
    </location>
</feature>
<dbReference type="EMBL" id="LN899823">
    <property type="protein sequence ID" value="CUV23364.1"/>
    <property type="molecule type" value="Genomic_DNA"/>
</dbReference>
<organism evidence="4">
    <name type="scientific">Ralstonia solanacearum</name>
    <name type="common">Pseudomonas solanacearum</name>
    <dbReference type="NCBI Taxonomy" id="305"/>
    <lineage>
        <taxon>Bacteria</taxon>
        <taxon>Pseudomonadati</taxon>
        <taxon>Pseudomonadota</taxon>
        <taxon>Betaproteobacteria</taxon>
        <taxon>Burkholderiales</taxon>
        <taxon>Burkholderiaceae</taxon>
        <taxon>Ralstonia</taxon>
        <taxon>Ralstonia solanacearum species complex</taxon>
    </lineage>
</organism>
<dbReference type="Gene3D" id="3.40.50.620">
    <property type="entry name" value="HUPs"/>
    <property type="match status" value="1"/>
</dbReference>
<gene>
    <name evidence="6" type="ORF">RD1301_v1_1820026</name>
    <name evidence="3" type="ORF">RUN1744_v1_390071</name>
    <name evidence="4" type="ORF">TD1301_v1_1880018</name>
    <name evidence="5" type="ORF">TF3108_v1_120071</name>
</gene>
<dbReference type="EMBL" id="LN899825">
    <property type="protein sequence ID" value="CUV36103.1"/>
    <property type="molecule type" value="Genomic_DNA"/>
</dbReference>
<name>A0A0S4VNF1_RALSL</name>
<feature type="region of interest" description="Disordered" evidence="1">
    <location>
        <begin position="80"/>
        <end position="106"/>
    </location>
</feature>
<evidence type="ECO:0000313" key="5">
    <source>
        <dbReference type="EMBL" id="CUV38437.1"/>
    </source>
</evidence>
<proteinExistence type="predicted"/>
<feature type="domain" description="Photolyase/cryptochrome alpha/beta" evidence="2">
    <location>
        <begin position="37"/>
        <end position="106"/>
    </location>
</feature>
<reference evidence="4" key="1">
    <citation type="submission" date="2015-10" db="EMBL/GenBank/DDBJ databases">
        <authorList>
            <person name="Gilbert D.G."/>
        </authorList>
    </citation>
    <scope>NUCLEOTIDE SEQUENCE</scope>
    <source>
        <strain evidence="4">Phyl III-seqv23</strain>
    </source>
</reference>
<evidence type="ECO:0000256" key="1">
    <source>
        <dbReference type="SAM" id="MobiDB-lite"/>
    </source>
</evidence>
<protein>
    <recommendedName>
        <fullName evidence="2">Photolyase/cryptochrome alpha/beta domain-containing protein</fullName>
    </recommendedName>
</protein>
<evidence type="ECO:0000259" key="2">
    <source>
        <dbReference type="PROSITE" id="PS51645"/>
    </source>
</evidence>
<accession>A0A0S4VNF1</accession>
<dbReference type="InterPro" id="IPR006050">
    <property type="entry name" value="DNA_photolyase_N"/>
</dbReference>
<evidence type="ECO:0000313" key="4">
    <source>
        <dbReference type="EMBL" id="CUV36103.1"/>
    </source>
</evidence>
<sequence>MQYARPATRRSVMPRPSPAEPSPATQTRADRIGAHFRRGRVGFRRDLRHIDHAALHYALRHCREVRYVFMFEREFIDPLPVREPPRDAPAGIGRTPRALRIERPRK</sequence>
<dbReference type="InterPro" id="IPR036155">
    <property type="entry name" value="Crypto/Photolyase_N_sf"/>
</dbReference>
<dbReference type="AlphaFoldDB" id="A0A0S4VNF1"/>
<dbReference type="EMBL" id="LN899822">
    <property type="protein sequence ID" value="CUV61837.1"/>
    <property type="molecule type" value="Genomic_DNA"/>
</dbReference>
<dbReference type="EMBL" id="LN899826">
    <property type="protein sequence ID" value="CUV38437.1"/>
    <property type="molecule type" value="Genomic_DNA"/>
</dbReference>